<dbReference type="PANTHER" id="PTHR24096">
    <property type="entry name" value="LONG-CHAIN-FATTY-ACID--COA LIGASE"/>
    <property type="match status" value="1"/>
</dbReference>
<dbReference type="HOGENOM" id="CLU_009354_0_0_1"/>
<gene>
    <name evidence="7" type="ORF">OIDMADRAFT_99913</name>
</gene>
<evidence type="ECO:0000259" key="5">
    <source>
        <dbReference type="Pfam" id="PF00501"/>
    </source>
</evidence>
<dbReference type="SUPFAM" id="SSF50978">
    <property type="entry name" value="WD40 repeat-like"/>
    <property type="match status" value="1"/>
</dbReference>
<name>A0A0C3HID8_OIDMZ</name>
<proteinExistence type="predicted"/>
<feature type="repeat" description="WD" evidence="3">
    <location>
        <begin position="706"/>
        <end position="738"/>
    </location>
</feature>
<keyword evidence="2" id="KW-0677">Repeat</keyword>
<evidence type="ECO:0000259" key="6">
    <source>
        <dbReference type="Pfam" id="PF13193"/>
    </source>
</evidence>
<dbReference type="Gene3D" id="3.30.300.30">
    <property type="match status" value="1"/>
</dbReference>
<dbReference type="Pfam" id="PF00501">
    <property type="entry name" value="AMP-binding"/>
    <property type="match status" value="1"/>
</dbReference>
<dbReference type="InterPro" id="IPR015943">
    <property type="entry name" value="WD40/YVTN_repeat-like_dom_sf"/>
</dbReference>
<dbReference type="EMBL" id="KN832870">
    <property type="protein sequence ID" value="KIN07966.1"/>
    <property type="molecule type" value="Genomic_DNA"/>
</dbReference>
<dbReference type="PROSITE" id="PS50294">
    <property type="entry name" value="WD_REPEATS_REGION"/>
    <property type="match status" value="1"/>
</dbReference>
<dbReference type="InterPro" id="IPR020845">
    <property type="entry name" value="AMP-binding_CS"/>
</dbReference>
<dbReference type="PROSITE" id="PS00455">
    <property type="entry name" value="AMP_BINDING"/>
    <property type="match status" value="1"/>
</dbReference>
<dbReference type="Gene3D" id="2.30.38.10">
    <property type="entry name" value="Luciferase, Domain 3"/>
    <property type="match status" value="1"/>
</dbReference>
<dbReference type="PROSITE" id="PS00018">
    <property type="entry name" value="EF_HAND_1"/>
    <property type="match status" value="1"/>
</dbReference>
<sequence>MVFTPPEWVPELPFDPPDSIPIPEFIFNESYGRCVLDQSKNPYTCGLSGKTYSIREMIQRIDHLARALSKELEWKPNQGSEWDKVLGIFALNTVDTMTLSYAVHRLSGVVSPANAAYSATELIFQLKNSGAKALFTCIPLLETAIEAAKAVSIPKERIYILDMCEEFCGNQSVPFKTVAQLIAAGQGLGELEPLKWERGQGARQTAYLCYSSGTSGLPKGVMISHVNVIANVLQMSTYERHVREQRHATRRSEVGLGLLPLSHIYGLVVIAQTGTYRGDEIIILPKFELQSYLNAIQRYKIETLYVVPPIIIQMAKNQGICSKFDLSSVTSIFTGAAPLGAELAEDLHKIYPSWKIRQAYGMTETCTVVCASLETDIWFGSSGSLLPSFKAKLISLDGVEITSYNQPGELVLQSPSVVLGYLNNDKANAETFISDLEGKTKWIKTGDEAVIRKAPSGNEHLFIVDRIKELIKVKGHQVAPAELEAHLLTHPSVADCAVIPVPDDLSGEVPKAFVVKSSSVGLEENDRMVAREIAKHVEAHKSRYKWLKGGVEFIDVIPKSPSGKILRRLLRDKEKEARRKKEEEEAAMLDPNEAAEEFIEDGDAAMDSGDDDDEGDVGEDEIMQEVQLQNDSAAYFDQHKDSIFCIAQHPIHPNIVATGGSEGEDAGGIGYIFDSTPEDGPVLPTSYRSTPSEGVERKGIVPLFTIDGHTDSITGLAFTLPKGEFLVSGGLDGKLRTFAASGQSWRFLGESQEVEEVNWLVACPNPAYPNTIALGASDGSVWVYTIDSSVPDAPLHIVQSYFIHTESCTAGAWSADGKLLATVSEDASLYVWDVFGEAAAAGLTQGESGQTVVGLTSSDQRFAVDGGLYSVAIAPSGAFLAVGGAGGAIKIIGLPRLGSDTSGSAPAGRGGAGAASKAKGGKQVGGKGSAAGASAGQAGQILADLQAQSDSIETLAFAQSPLTLLAAGSVDGSIALYDSAHRFAVRRHIKEAHEDFSVVKVEFVNNPKTGGWLLTSCGMDGVIRRWDARGGTAAANSGFLKEWKGHRGDGEGGGVLGFVQGNGERVVTAGDDGISLVFETPFA</sequence>
<evidence type="ECO:0000313" key="7">
    <source>
        <dbReference type="EMBL" id="KIN07966.1"/>
    </source>
</evidence>
<dbReference type="Pfam" id="PF00400">
    <property type="entry name" value="WD40"/>
    <property type="match status" value="2"/>
</dbReference>
<dbReference type="AlphaFoldDB" id="A0A0C3HID8"/>
<dbReference type="InterPro" id="IPR025110">
    <property type="entry name" value="AMP-bd_C"/>
</dbReference>
<reference evidence="8" key="2">
    <citation type="submission" date="2015-01" db="EMBL/GenBank/DDBJ databases">
        <title>Evolutionary Origins and Diversification of the Mycorrhizal Mutualists.</title>
        <authorList>
            <consortium name="DOE Joint Genome Institute"/>
            <consortium name="Mycorrhizal Genomics Consortium"/>
            <person name="Kohler A."/>
            <person name="Kuo A."/>
            <person name="Nagy L.G."/>
            <person name="Floudas D."/>
            <person name="Copeland A."/>
            <person name="Barry K.W."/>
            <person name="Cichocki N."/>
            <person name="Veneault-Fourrey C."/>
            <person name="LaButti K."/>
            <person name="Lindquist E.A."/>
            <person name="Lipzen A."/>
            <person name="Lundell T."/>
            <person name="Morin E."/>
            <person name="Murat C."/>
            <person name="Riley R."/>
            <person name="Ohm R."/>
            <person name="Sun H."/>
            <person name="Tunlid A."/>
            <person name="Henrissat B."/>
            <person name="Grigoriev I.V."/>
            <person name="Hibbett D.S."/>
            <person name="Martin F."/>
        </authorList>
    </citation>
    <scope>NUCLEOTIDE SEQUENCE [LARGE SCALE GENOMIC DNA]</scope>
    <source>
        <strain evidence="8">Zn</strain>
    </source>
</reference>
<dbReference type="InterPro" id="IPR019775">
    <property type="entry name" value="WD40_repeat_CS"/>
</dbReference>
<evidence type="ECO:0000256" key="4">
    <source>
        <dbReference type="SAM" id="Coils"/>
    </source>
</evidence>
<evidence type="ECO:0000256" key="2">
    <source>
        <dbReference type="ARBA" id="ARBA00022737"/>
    </source>
</evidence>
<keyword evidence="4" id="KW-0175">Coiled coil</keyword>
<dbReference type="InterPro" id="IPR018247">
    <property type="entry name" value="EF_Hand_1_Ca_BS"/>
</dbReference>
<feature type="domain" description="AMP-dependent synthetase/ligase" evidence="5">
    <location>
        <begin position="48"/>
        <end position="422"/>
    </location>
</feature>
<dbReference type="STRING" id="913774.A0A0C3HID8"/>
<accession>A0A0C3HID8</accession>
<dbReference type="PROSITE" id="PS00678">
    <property type="entry name" value="WD_REPEATS_1"/>
    <property type="match status" value="1"/>
</dbReference>
<evidence type="ECO:0008006" key="9">
    <source>
        <dbReference type="Google" id="ProtNLM"/>
    </source>
</evidence>
<evidence type="ECO:0000313" key="8">
    <source>
        <dbReference type="Proteomes" id="UP000054321"/>
    </source>
</evidence>
<dbReference type="SMART" id="SM00320">
    <property type="entry name" value="WD40"/>
    <property type="match status" value="8"/>
</dbReference>
<dbReference type="InterPro" id="IPR000873">
    <property type="entry name" value="AMP-dep_synth/lig_dom"/>
</dbReference>
<dbReference type="InterPro" id="IPR045851">
    <property type="entry name" value="AMP-bd_C_sf"/>
</dbReference>
<dbReference type="Gene3D" id="2.130.10.10">
    <property type="entry name" value="YVTN repeat-like/Quinoprotein amine dehydrogenase"/>
    <property type="match status" value="1"/>
</dbReference>
<feature type="domain" description="AMP-binding enzyme C-terminal" evidence="6">
    <location>
        <begin position="482"/>
        <end position="564"/>
    </location>
</feature>
<dbReference type="Proteomes" id="UP000054321">
    <property type="component" value="Unassembled WGS sequence"/>
</dbReference>
<dbReference type="CDD" id="cd05911">
    <property type="entry name" value="Firefly_Luc_like"/>
    <property type="match status" value="1"/>
</dbReference>
<dbReference type="GO" id="GO:0016405">
    <property type="term" value="F:CoA-ligase activity"/>
    <property type="evidence" value="ECO:0007669"/>
    <property type="project" value="TreeGrafter"/>
</dbReference>
<organism evidence="7 8">
    <name type="scientific">Oidiodendron maius (strain Zn)</name>
    <dbReference type="NCBI Taxonomy" id="913774"/>
    <lineage>
        <taxon>Eukaryota</taxon>
        <taxon>Fungi</taxon>
        <taxon>Dikarya</taxon>
        <taxon>Ascomycota</taxon>
        <taxon>Pezizomycotina</taxon>
        <taxon>Leotiomycetes</taxon>
        <taxon>Leotiomycetes incertae sedis</taxon>
        <taxon>Myxotrichaceae</taxon>
        <taxon>Oidiodendron</taxon>
    </lineage>
</organism>
<dbReference type="OrthoDB" id="6509636at2759"/>
<evidence type="ECO:0000256" key="3">
    <source>
        <dbReference type="PROSITE-ProRule" id="PRU00221"/>
    </source>
</evidence>
<dbReference type="PROSITE" id="PS50082">
    <property type="entry name" value="WD_REPEATS_2"/>
    <property type="match status" value="2"/>
</dbReference>
<dbReference type="SUPFAM" id="SSF56801">
    <property type="entry name" value="Acetyl-CoA synthetase-like"/>
    <property type="match status" value="1"/>
</dbReference>
<dbReference type="PANTHER" id="PTHR24096:SF422">
    <property type="entry name" value="BCDNA.GH02901"/>
    <property type="match status" value="1"/>
</dbReference>
<dbReference type="InterPro" id="IPR001680">
    <property type="entry name" value="WD40_rpt"/>
</dbReference>
<feature type="coiled-coil region" evidence="4">
    <location>
        <begin position="563"/>
        <end position="590"/>
    </location>
</feature>
<protein>
    <recommendedName>
        <fullName evidence="9">Acetyl-CoA synthetase-like protein</fullName>
    </recommendedName>
</protein>
<dbReference type="Gene3D" id="3.40.50.980">
    <property type="match status" value="2"/>
</dbReference>
<dbReference type="Pfam" id="PF13193">
    <property type="entry name" value="AMP-binding_C"/>
    <property type="match status" value="1"/>
</dbReference>
<evidence type="ECO:0000256" key="1">
    <source>
        <dbReference type="ARBA" id="ARBA00022574"/>
    </source>
</evidence>
<dbReference type="InParanoid" id="A0A0C3HID8"/>
<keyword evidence="1 3" id="KW-0853">WD repeat</keyword>
<reference evidence="7 8" key="1">
    <citation type="submission" date="2014-04" db="EMBL/GenBank/DDBJ databases">
        <authorList>
            <consortium name="DOE Joint Genome Institute"/>
            <person name="Kuo A."/>
            <person name="Martino E."/>
            <person name="Perotto S."/>
            <person name="Kohler A."/>
            <person name="Nagy L.G."/>
            <person name="Floudas D."/>
            <person name="Copeland A."/>
            <person name="Barry K.W."/>
            <person name="Cichocki N."/>
            <person name="Veneault-Fourrey C."/>
            <person name="LaButti K."/>
            <person name="Lindquist E.A."/>
            <person name="Lipzen A."/>
            <person name="Lundell T."/>
            <person name="Morin E."/>
            <person name="Murat C."/>
            <person name="Sun H."/>
            <person name="Tunlid A."/>
            <person name="Henrissat B."/>
            <person name="Grigoriev I.V."/>
            <person name="Hibbett D.S."/>
            <person name="Martin F."/>
            <person name="Nordberg H.P."/>
            <person name="Cantor M.N."/>
            <person name="Hua S.X."/>
        </authorList>
    </citation>
    <scope>NUCLEOTIDE SEQUENCE [LARGE SCALE GENOMIC DNA]</scope>
    <source>
        <strain evidence="7 8">Zn</strain>
    </source>
</reference>
<dbReference type="InterPro" id="IPR036322">
    <property type="entry name" value="WD40_repeat_dom_sf"/>
</dbReference>
<keyword evidence="8" id="KW-1185">Reference proteome</keyword>
<feature type="repeat" description="WD" evidence="3">
    <location>
        <begin position="801"/>
        <end position="834"/>
    </location>
</feature>